<name>A0ABW0YYS4_9ACTN</name>
<sequence>MSDAMIRVPAEVRDRLAVIAESRGTSIRSLVQEFAETTLTDEERRERAERTRAYLAEHFGVEVTDEESAAMGRKLREAFSRQEPGAAA</sequence>
<dbReference type="EMBL" id="JBHSPB010000005">
    <property type="protein sequence ID" value="MFC5720571.1"/>
    <property type="molecule type" value="Genomic_DNA"/>
</dbReference>
<organism evidence="1 2">
    <name type="scientific">Streptomyces gamaensis</name>
    <dbReference type="NCBI Taxonomy" id="1763542"/>
    <lineage>
        <taxon>Bacteria</taxon>
        <taxon>Bacillati</taxon>
        <taxon>Actinomycetota</taxon>
        <taxon>Actinomycetes</taxon>
        <taxon>Kitasatosporales</taxon>
        <taxon>Streptomycetaceae</taxon>
        <taxon>Streptomyces</taxon>
    </lineage>
</organism>
<proteinExistence type="predicted"/>
<dbReference type="RefSeq" id="WP_390315722.1">
    <property type="nucleotide sequence ID" value="NZ_JBHSPB010000005.1"/>
</dbReference>
<accession>A0ABW0YYS4</accession>
<gene>
    <name evidence="1" type="ORF">ACFP1Z_10400</name>
</gene>
<evidence type="ECO:0000313" key="2">
    <source>
        <dbReference type="Proteomes" id="UP001596083"/>
    </source>
</evidence>
<evidence type="ECO:0000313" key="1">
    <source>
        <dbReference type="EMBL" id="MFC5720571.1"/>
    </source>
</evidence>
<keyword evidence="2" id="KW-1185">Reference proteome</keyword>
<comment type="caution">
    <text evidence="1">The sequence shown here is derived from an EMBL/GenBank/DDBJ whole genome shotgun (WGS) entry which is preliminary data.</text>
</comment>
<dbReference type="InterPro" id="IPR010985">
    <property type="entry name" value="Ribbon_hlx_hlx"/>
</dbReference>
<evidence type="ECO:0008006" key="3">
    <source>
        <dbReference type="Google" id="ProtNLM"/>
    </source>
</evidence>
<dbReference type="Proteomes" id="UP001596083">
    <property type="component" value="Unassembled WGS sequence"/>
</dbReference>
<reference evidence="2" key="1">
    <citation type="journal article" date="2019" name="Int. J. Syst. Evol. Microbiol.">
        <title>The Global Catalogue of Microorganisms (GCM) 10K type strain sequencing project: providing services to taxonomists for standard genome sequencing and annotation.</title>
        <authorList>
            <consortium name="The Broad Institute Genomics Platform"/>
            <consortium name="The Broad Institute Genome Sequencing Center for Infectious Disease"/>
            <person name="Wu L."/>
            <person name="Ma J."/>
        </authorList>
    </citation>
    <scope>NUCLEOTIDE SEQUENCE [LARGE SCALE GENOMIC DNA]</scope>
    <source>
        <strain evidence="2">CGMCC 4.7304</strain>
    </source>
</reference>
<protein>
    <recommendedName>
        <fullName evidence="3">Ribbon-helix-helix protein, CopG family</fullName>
    </recommendedName>
</protein>
<dbReference type="SUPFAM" id="SSF47598">
    <property type="entry name" value="Ribbon-helix-helix"/>
    <property type="match status" value="1"/>
</dbReference>